<name>A0A1H3Z8J7_9BACT</name>
<evidence type="ECO:0008006" key="3">
    <source>
        <dbReference type="Google" id="ProtNLM"/>
    </source>
</evidence>
<dbReference type="SUPFAM" id="SSF110296">
    <property type="entry name" value="Oligoxyloglucan reducing end-specific cellobiohydrolase"/>
    <property type="match status" value="1"/>
</dbReference>
<dbReference type="PANTHER" id="PTHR47199">
    <property type="entry name" value="PHOTOSYSTEM II STABILITY/ASSEMBLY FACTOR HCF136, CHLOROPLASTIC"/>
    <property type="match status" value="1"/>
</dbReference>
<dbReference type="CDD" id="cd15482">
    <property type="entry name" value="Sialidase_non-viral"/>
    <property type="match status" value="1"/>
</dbReference>
<dbReference type="InterPro" id="IPR015943">
    <property type="entry name" value="WD40/YVTN_repeat-like_dom_sf"/>
</dbReference>
<dbReference type="Proteomes" id="UP000199656">
    <property type="component" value="Unassembled WGS sequence"/>
</dbReference>
<dbReference type="STRING" id="408074.SAMN05660909_01097"/>
<organism evidence="1 2">
    <name type="scientific">Chitinophaga terrae</name>
    <name type="common">ex Kim and Jung 2007</name>
    <dbReference type="NCBI Taxonomy" id="408074"/>
    <lineage>
        <taxon>Bacteria</taxon>
        <taxon>Pseudomonadati</taxon>
        <taxon>Bacteroidota</taxon>
        <taxon>Chitinophagia</taxon>
        <taxon>Chitinophagales</taxon>
        <taxon>Chitinophagaceae</taxon>
        <taxon>Chitinophaga</taxon>
    </lineage>
</organism>
<dbReference type="AlphaFoldDB" id="A0A1H3Z8J7"/>
<protein>
    <recommendedName>
        <fullName evidence="3">Oxidoreductase</fullName>
    </recommendedName>
</protein>
<keyword evidence="2" id="KW-1185">Reference proteome</keyword>
<evidence type="ECO:0000313" key="2">
    <source>
        <dbReference type="Proteomes" id="UP000199656"/>
    </source>
</evidence>
<proteinExistence type="predicted"/>
<dbReference type="PANTHER" id="PTHR47199:SF2">
    <property type="entry name" value="PHOTOSYSTEM II STABILITY_ASSEMBLY FACTOR HCF136, CHLOROPLASTIC"/>
    <property type="match status" value="1"/>
</dbReference>
<dbReference type="Gene3D" id="2.130.10.10">
    <property type="entry name" value="YVTN repeat-like/Quinoprotein amine dehydrogenase"/>
    <property type="match status" value="2"/>
</dbReference>
<evidence type="ECO:0000313" key="1">
    <source>
        <dbReference type="EMBL" id="SEA19997.1"/>
    </source>
</evidence>
<sequence>MIYWKKYCQLNLSTLLPWPALTGNRGAAALLLIFQLLMHLPGTAQDHHIEVIHQPPSKSLRGISVVSAKVLWASGTEGQAGRSLDGGKTWEWSQVGDCKNCDWRSLYAFSSEEAIVINAGSPAYVYRTVNGGKEWKKVYEDTSAAIFFDGLQFLDANKGIAIGDPIENKFSVITTQNKGVTWSKVKSTELPVAANGEAIFAASGTSLVVLPGRQPAFVTGGTVARFWKKEDNWKAYTLPVIQGQNTTGAFSVAFRTAGRGIVVGGDYQQPMQQQGNCFLTYDGGKSWQQPVTSPGGYRSCVAFITDSLVIATGTTGTDISEDGGKNWKRIGEGFNAVAADPTGKAVYLIGTKIARLTQSTY</sequence>
<accession>A0A1H3Z8J7</accession>
<dbReference type="EMBL" id="FNRL01000004">
    <property type="protein sequence ID" value="SEA19997.1"/>
    <property type="molecule type" value="Genomic_DNA"/>
</dbReference>
<dbReference type="RefSeq" id="WP_089759485.1">
    <property type="nucleotide sequence ID" value="NZ_BKAT01000005.1"/>
</dbReference>
<dbReference type="OrthoDB" id="9813892at2"/>
<reference evidence="2" key="1">
    <citation type="submission" date="2016-10" db="EMBL/GenBank/DDBJ databases">
        <authorList>
            <person name="Varghese N."/>
            <person name="Submissions S."/>
        </authorList>
    </citation>
    <scope>NUCLEOTIDE SEQUENCE [LARGE SCALE GENOMIC DNA]</scope>
    <source>
        <strain evidence="2">DSM 23920</strain>
    </source>
</reference>
<gene>
    <name evidence="1" type="ORF">SAMN05660909_01097</name>
</gene>